<dbReference type="Proteomes" id="UP000574761">
    <property type="component" value="Unassembled WGS sequence"/>
</dbReference>
<organism evidence="1 2">
    <name type="scientific">Mycoplana azooxidifex</name>
    <dbReference type="NCBI Taxonomy" id="1636188"/>
    <lineage>
        <taxon>Bacteria</taxon>
        <taxon>Pseudomonadati</taxon>
        <taxon>Pseudomonadota</taxon>
        <taxon>Alphaproteobacteria</taxon>
        <taxon>Hyphomicrobiales</taxon>
        <taxon>Rhizobiaceae</taxon>
        <taxon>Mycoplana</taxon>
    </lineage>
</organism>
<gene>
    <name evidence="1" type="ORF">GGQ64_000126</name>
</gene>
<name>A0A7W6D1G7_9HYPH</name>
<proteinExistence type="predicted"/>
<protein>
    <submittedName>
        <fullName evidence="1">Uncharacterized protein (DUF2336 family)</fullName>
    </submittedName>
</protein>
<evidence type="ECO:0000313" key="1">
    <source>
        <dbReference type="EMBL" id="MBB3974950.1"/>
    </source>
</evidence>
<dbReference type="InterPro" id="IPR019285">
    <property type="entry name" value="DUF2336"/>
</dbReference>
<dbReference type="PIRSF" id="PIRSF035865">
    <property type="entry name" value="UCP035865"/>
    <property type="match status" value="1"/>
</dbReference>
<dbReference type="EMBL" id="JACIEE010000001">
    <property type="protein sequence ID" value="MBB3974950.1"/>
    <property type="molecule type" value="Genomic_DNA"/>
</dbReference>
<dbReference type="AlphaFoldDB" id="A0A7W6D1G7"/>
<accession>A0A7W6D1G7</accession>
<evidence type="ECO:0000313" key="2">
    <source>
        <dbReference type="Proteomes" id="UP000574761"/>
    </source>
</evidence>
<comment type="caution">
    <text evidence="1">The sequence shown here is derived from an EMBL/GenBank/DDBJ whole genome shotgun (WGS) entry which is preliminary data.</text>
</comment>
<keyword evidence="2" id="KW-1185">Reference proteome</keyword>
<dbReference type="RefSeq" id="WP_183797831.1">
    <property type="nucleotide sequence ID" value="NZ_JACIEE010000001.1"/>
</dbReference>
<dbReference type="Pfam" id="PF10098">
    <property type="entry name" value="DUF2336"/>
    <property type="match status" value="1"/>
</dbReference>
<reference evidence="1 2" key="1">
    <citation type="submission" date="2020-08" db="EMBL/GenBank/DDBJ databases">
        <title>Genomic Encyclopedia of Type Strains, Phase IV (KMG-IV): sequencing the most valuable type-strain genomes for metagenomic binning, comparative biology and taxonomic classification.</title>
        <authorList>
            <person name="Goeker M."/>
        </authorList>
    </citation>
    <scope>NUCLEOTIDE SEQUENCE [LARGE SCALE GENOMIC DNA]</scope>
    <source>
        <strain evidence="1 2">DSM 100211</strain>
    </source>
</reference>
<sequence>MIINAFLRWVETAKAGDRARAAGALARAYANASIGIDERHAAEMAMIFLLDDPAPKVRLAMAEGIADHPDAPRAVIVPLSEDQPEIAAQVILRSPVLTDADLVDLAARASALTRALIAHRPSVSRAVCAAVIEVGNVFDVRTLLENDGACIGARSLKRICERHGDDAEIRALLFDRDDLPCDARHALVEKVGAALAGDALVQAMVGSGRIERVAREACDVATITLAAELETGEMDQLVEHLRIGGRLTPVLLMQALCAGRIAFFAATMVNLSGQSERRVRSILADGRRQAIGALFETAGLGRDISALFAEAVLLWRNDARDGAGRMTVTARLAMRTREARGAASAALLEMIEGLALAEQRQSARSFALLAAQDAA</sequence>
<dbReference type="InterPro" id="IPR014598">
    <property type="entry name" value="UCP035865"/>
</dbReference>